<proteinExistence type="predicted"/>
<name>A0ABX0MVK9_9BURK</name>
<evidence type="ECO:0000313" key="1">
    <source>
        <dbReference type="EMBL" id="NHZ66521.1"/>
    </source>
</evidence>
<protein>
    <submittedName>
        <fullName evidence="1">Uncharacterized protein</fullName>
    </submittedName>
</protein>
<comment type="caution">
    <text evidence="1">The sequence shown here is derived from an EMBL/GenBank/DDBJ whole genome shotgun (WGS) entry which is preliminary data.</text>
</comment>
<gene>
    <name evidence="1" type="ORF">F1735_30230</name>
</gene>
<dbReference type="EMBL" id="WHJF01000141">
    <property type="protein sequence ID" value="NHZ66521.1"/>
    <property type="molecule type" value="Genomic_DNA"/>
</dbReference>
<sequence length="82" mass="8535">MARERNLAIFRFTNAAAVATGAGRIAGNAQESVVGSNIVRAALFGTASRTDKTQGPICQSAYAIAAQNLYEPVAITSITYAN</sequence>
<evidence type="ECO:0000313" key="2">
    <source>
        <dbReference type="Proteomes" id="UP000610594"/>
    </source>
</evidence>
<keyword evidence="2" id="KW-1185">Reference proteome</keyword>
<reference evidence="1 2" key="1">
    <citation type="submission" date="2019-10" db="EMBL/GenBank/DDBJ databases">
        <title>Taxonomy of Antarctic Massilia spp.: description of Massilia rubra sp. nov., Massilia aquatica sp. nov., Massilia mucilaginosa sp. nov., Massilia frigida sp. nov. isolated from streams, lakes and regoliths.</title>
        <authorList>
            <person name="Holochova P."/>
            <person name="Sedlacek I."/>
            <person name="Kralova S."/>
            <person name="Maslanova I."/>
            <person name="Busse H.-J."/>
            <person name="Stankova E."/>
            <person name="Vrbovska V."/>
            <person name="Kovarovic V."/>
            <person name="Bartak M."/>
            <person name="Svec P."/>
            <person name="Pantucek R."/>
        </authorList>
    </citation>
    <scope>NUCLEOTIDE SEQUENCE [LARGE SCALE GENOMIC DNA]</scope>
    <source>
        <strain evidence="1 2">CCM 8694</strain>
    </source>
</reference>
<dbReference type="Proteomes" id="UP000610594">
    <property type="component" value="Unassembled WGS sequence"/>
</dbReference>
<dbReference type="RefSeq" id="WP_167240398.1">
    <property type="nucleotide sequence ID" value="NZ_WHJF01000141.1"/>
</dbReference>
<organism evidence="1 2">
    <name type="scientific">Massilia genomosp. 1</name>
    <dbReference type="NCBI Taxonomy" id="2609280"/>
    <lineage>
        <taxon>Bacteria</taxon>
        <taxon>Pseudomonadati</taxon>
        <taxon>Pseudomonadota</taxon>
        <taxon>Betaproteobacteria</taxon>
        <taxon>Burkholderiales</taxon>
        <taxon>Oxalobacteraceae</taxon>
        <taxon>Telluria group</taxon>
        <taxon>Massilia</taxon>
    </lineage>
</organism>
<accession>A0ABX0MVK9</accession>